<sequence length="389" mass="41129">MKAARYYGPGEVRVDNVEVPVAGHGQVKIKTAWNALSATDVHMFSATLTTLAPTASKPNKLTGEKLPITMGHQFSGTIVDVGSGVDASKWKRGQKVAVALRMSPSYNQQAQSILREDPSAHHSSLSAPLVSCLKETCIPCTTGRQNVCPKATFIGIGGRGGGLAEYVSVNVQNVHHLPANVTFETGAMLESLAVAYHAVKRCGYSLGQTALVSGAGTVGLLIVKVLRSIDPDATIIVSEPNVARRTFASRYGATVVDPISSQGIVLARVYGETLGVGVDVAFETAGTQTSFDSALMCVKPHGSIVNIAIWQQSPNVNINLLNAREIALTGIMGYGGEYPTALRALATGRISGIEDLVTKKIQLQDVVQEGLLPLLVKEETEVGILVQPY</sequence>
<dbReference type="Pfam" id="PF08240">
    <property type="entry name" value="ADH_N"/>
    <property type="match status" value="1"/>
</dbReference>
<dbReference type="SUPFAM" id="SSF50129">
    <property type="entry name" value="GroES-like"/>
    <property type="match status" value="1"/>
</dbReference>
<dbReference type="PANTHER" id="PTHR43161:SF23">
    <property type="entry name" value="(R,R)-BUTANEDIOL DEHYDROGENASE-RELATED"/>
    <property type="match status" value="1"/>
</dbReference>
<dbReference type="STRING" id="71717.A0A4Y7TF24"/>
<organism evidence="8 9">
    <name type="scientific">Coprinellus micaceus</name>
    <name type="common">Glistening ink-cap mushroom</name>
    <name type="synonym">Coprinus micaceus</name>
    <dbReference type="NCBI Taxonomy" id="71717"/>
    <lineage>
        <taxon>Eukaryota</taxon>
        <taxon>Fungi</taxon>
        <taxon>Dikarya</taxon>
        <taxon>Basidiomycota</taxon>
        <taxon>Agaricomycotina</taxon>
        <taxon>Agaricomycetes</taxon>
        <taxon>Agaricomycetidae</taxon>
        <taxon>Agaricales</taxon>
        <taxon>Agaricineae</taxon>
        <taxon>Psathyrellaceae</taxon>
        <taxon>Coprinellus</taxon>
    </lineage>
</organism>
<reference evidence="8 9" key="1">
    <citation type="journal article" date="2019" name="Nat. Ecol. Evol.">
        <title>Megaphylogeny resolves global patterns of mushroom evolution.</title>
        <authorList>
            <person name="Varga T."/>
            <person name="Krizsan K."/>
            <person name="Foldi C."/>
            <person name="Dima B."/>
            <person name="Sanchez-Garcia M."/>
            <person name="Sanchez-Ramirez S."/>
            <person name="Szollosi G.J."/>
            <person name="Szarkandi J.G."/>
            <person name="Papp V."/>
            <person name="Albert L."/>
            <person name="Andreopoulos W."/>
            <person name="Angelini C."/>
            <person name="Antonin V."/>
            <person name="Barry K.W."/>
            <person name="Bougher N.L."/>
            <person name="Buchanan P."/>
            <person name="Buyck B."/>
            <person name="Bense V."/>
            <person name="Catcheside P."/>
            <person name="Chovatia M."/>
            <person name="Cooper J."/>
            <person name="Damon W."/>
            <person name="Desjardin D."/>
            <person name="Finy P."/>
            <person name="Geml J."/>
            <person name="Haridas S."/>
            <person name="Hughes K."/>
            <person name="Justo A."/>
            <person name="Karasinski D."/>
            <person name="Kautmanova I."/>
            <person name="Kiss B."/>
            <person name="Kocsube S."/>
            <person name="Kotiranta H."/>
            <person name="LaButti K.M."/>
            <person name="Lechner B.E."/>
            <person name="Liimatainen K."/>
            <person name="Lipzen A."/>
            <person name="Lukacs Z."/>
            <person name="Mihaltcheva S."/>
            <person name="Morgado L.N."/>
            <person name="Niskanen T."/>
            <person name="Noordeloos M.E."/>
            <person name="Ohm R.A."/>
            <person name="Ortiz-Santana B."/>
            <person name="Ovrebo C."/>
            <person name="Racz N."/>
            <person name="Riley R."/>
            <person name="Savchenko A."/>
            <person name="Shiryaev A."/>
            <person name="Soop K."/>
            <person name="Spirin V."/>
            <person name="Szebenyi C."/>
            <person name="Tomsovsky M."/>
            <person name="Tulloss R.E."/>
            <person name="Uehling J."/>
            <person name="Grigoriev I.V."/>
            <person name="Vagvolgyi C."/>
            <person name="Papp T."/>
            <person name="Martin F.M."/>
            <person name="Miettinen O."/>
            <person name="Hibbett D.S."/>
            <person name="Nagy L.G."/>
        </authorList>
    </citation>
    <scope>NUCLEOTIDE SEQUENCE [LARGE SCALE GENOMIC DNA]</scope>
    <source>
        <strain evidence="8 9">FP101781</strain>
    </source>
</reference>
<evidence type="ECO:0000256" key="4">
    <source>
        <dbReference type="ARBA" id="ARBA00022833"/>
    </source>
</evidence>
<feature type="domain" description="Alcohol dehydrogenase-like C-terminal" evidence="6">
    <location>
        <begin position="218"/>
        <end position="346"/>
    </location>
</feature>
<dbReference type="GO" id="GO:0005737">
    <property type="term" value="C:cytoplasm"/>
    <property type="evidence" value="ECO:0007669"/>
    <property type="project" value="TreeGrafter"/>
</dbReference>
<comment type="similarity">
    <text evidence="2">Belongs to the zinc-containing alcohol dehydrogenase family.</text>
</comment>
<dbReference type="InterPro" id="IPR013154">
    <property type="entry name" value="ADH-like_N"/>
</dbReference>
<dbReference type="Proteomes" id="UP000298030">
    <property type="component" value="Unassembled WGS sequence"/>
</dbReference>
<evidence type="ECO:0000256" key="1">
    <source>
        <dbReference type="ARBA" id="ARBA00001947"/>
    </source>
</evidence>
<feature type="domain" description="Alcohol dehydrogenase-like N-terminal" evidence="7">
    <location>
        <begin position="24"/>
        <end position="178"/>
    </location>
</feature>
<dbReference type="Pfam" id="PF00107">
    <property type="entry name" value="ADH_zinc_N"/>
    <property type="match status" value="1"/>
</dbReference>
<evidence type="ECO:0000259" key="6">
    <source>
        <dbReference type="Pfam" id="PF00107"/>
    </source>
</evidence>
<dbReference type="AlphaFoldDB" id="A0A4Y7TF24"/>
<comment type="caution">
    <text evidence="8">The sequence shown here is derived from an EMBL/GenBank/DDBJ whole genome shotgun (WGS) entry which is preliminary data.</text>
</comment>
<dbReference type="GO" id="GO:0046872">
    <property type="term" value="F:metal ion binding"/>
    <property type="evidence" value="ECO:0007669"/>
    <property type="project" value="UniProtKB-KW"/>
</dbReference>
<dbReference type="SUPFAM" id="SSF51735">
    <property type="entry name" value="NAD(P)-binding Rossmann-fold domains"/>
    <property type="match status" value="1"/>
</dbReference>
<dbReference type="EMBL" id="QPFP01000014">
    <property type="protein sequence ID" value="TEB32775.1"/>
    <property type="molecule type" value="Genomic_DNA"/>
</dbReference>
<evidence type="ECO:0000256" key="5">
    <source>
        <dbReference type="ARBA" id="ARBA00023002"/>
    </source>
</evidence>
<dbReference type="InterPro" id="IPR013149">
    <property type="entry name" value="ADH-like_C"/>
</dbReference>
<dbReference type="Gene3D" id="3.90.180.10">
    <property type="entry name" value="Medium-chain alcohol dehydrogenases, catalytic domain"/>
    <property type="match status" value="1"/>
</dbReference>
<evidence type="ECO:0000256" key="3">
    <source>
        <dbReference type="ARBA" id="ARBA00022723"/>
    </source>
</evidence>
<evidence type="ECO:0000313" key="8">
    <source>
        <dbReference type="EMBL" id="TEB32775.1"/>
    </source>
</evidence>
<keyword evidence="5" id="KW-0560">Oxidoreductase</keyword>
<accession>A0A4Y7TF24</accession>
<evidence type="ECO:0000259" key="7">
    <source>
        <dbReference type="Pfam" id="PF08240"/>
    </source>
</evidence>
<dbReference type="PANTHER" id="PTHR43161">
    <property type="entry name" value="SORBITOL DEHYDROGENASE"/>
    <property type="match status" value="1"/>
</dbReference>
<dbReference type="GO" id="GO:0000721">
    <property type="term" value="F:(R,R)-butanediol dehydrogenase activity"/>
    <property type="evidence" value="ECO:0007669"/>
    <property type="project" value="TreeGrafter"/>
</dbReference>
<evidence type="ECO:0000256" key="2">
    <source>
        <dbReference type="ARBA" id="ARBA00008072"/>
    </source>
</evidence>
<dbReference type="OrthoDB" id="3941538at2759"/>
<keyword evidence="4" id="KW-0862">Zinc</keyword>
<evidence type="ECO:0000313" key="9">
    <source>
        <dbReference type="Proteomes" id="UP000298030"/>
    </source>
</evidence>
<dbReference type="InterPro" id="IPR036291">
    <property type="entry name" value="NAD(P)-bd_dom_sf"/>
</dbReference>
<keyword evidence="9" id="KW-1185">Reference proteome</keyword>
<name>A0A4Y7TF24_COPMI</name>
<gene>
    <name evidence="8" type="ORF">FA13DRAFT_1708779</name>
</gene>
<comment type="cofactor">
    <cofactor evidence="1">
        <name>Zn(2+)</name>
        <dbReference type="ChEBI" id="CHEBI:29105"/>
    </cofactor>
</comment>
<proteinExistence type="inferred from homology"/>
<dbReference type="InterPro" id="IPR011032">
    <property type="entry name" value="GroES-like_sf"/>
</dbReference>
<dbReference type="GO" id="GO:0034079">
    <property type="term" value="P:butanediol biosynthetic process"/>
    <property type="evidence" value="ECO:0007669"/>
    <property type="project" value="TreeGrafter"/>
</dbReference>
<protein>
    <submittedName>
        <fullName evidence="8">L-threonine 3-dehydrogenase</fullName>
    </submittedName>
</protein>
<keyword evidence="3" id="KW-0479">Metal-binding</keyword>
<dbReference type="Gene3D" id="3.40.50.720">
    <property type="entry name" value="NAD(P)-binding Rossmann-like Domain"/>
    <property type="match status" value="1"/>
</dbReference>